<dbReference type="Gene3D" id="1.10.150.320">
    <property type="entry name" value="Photosystem II 12 kDa extrinsic protein"/>
    <property type="match status" value="1"/>
</dbReference>
<dbReference type="RefSeq" id="WP_345266654.1">
    <property type="nucleotide sequence ID" value="NZ_BAABHB010000003.1"/>
</dbReference>
<reference evidence="3" key="1">
    <citation type="journal article" date="2019" name="Int. J. Syst. Evol. Microbiol.">
        <title>The Global Catalogue of Microorganisms (GCM) 10K type strain sequencing project: providing services to taxonomists for standard genome sequencing and annotation.</title>
        <authorList>
            <consortium name="The Broad Institute Genomics Platform"/>
            <consortium name="The Broad Institute Genome Sequencing Center for Infectious Disease"/>
            <person name="Wu L."/>
            <person name="Ma J."/>
        </authorList>
    </citation>
    <scope>NUCLEOTIDE SEQUENCE [LARGE SCALE GENOMIC DNA]</scope>
    <source>
        <strain evidence="3">JCM 17925</strain>
    </source>
</reference>
<gene>
    <name evidence="2" type="ORF">GCM10023187_20500</name>
</gene>
<evidence type="ECO:0000313" key="3">
    <source>
        <dbReference type="Proteomes" id="UP001500936"/>
    </source>
</evidence>
<keyword evidence="1" id="KW-1133">Transmembrane helix</keyword>
<dbReference type="Gene3D" id="1.10.150.280">
    <property type="entry name" value="AF1531-like domain"/>
    <property type="match status" value="2"/>
</dbReference>
<dbReference type="SUPFAM" id="SSF47781">
    <property type="entry name" value="RuvA domain 2-like"/>
    <property type="match status" value="3"/>
</dbReference>
<evidence type="ECO:0000313" key="2">
    <source>
        <dbReference type="EMBL" id="GAA4403949.1"/>
    </source>
</evidence>
<dbReference type="PANTHER" id="PTHR21180:SF32">
    <property type="entry name" value="ENDONUCLEASE_EXONUCLEASE_PHOSPHATASE FAMILY DOMAIN-CONTAINING PROTEIN 1"/>
    <property type="match status" value="1"/>
</dbReference>
<name>A0ABP8KCI9_9BACT</name>
<dbReference type="InterPro" id="IPR051675">
    <property type="entry name" value="Endo/Exo/Phosphatase_dom_1"/>
</dbReference>
<dbReference type="Proteomes" id="UP001500936">
    <property type="component" value="Unassembled WGS sequence"/>
</dbReference>
<keyword evidence="1" id="KW-0472">Membrane</keyword>
<dbReference type="PANTHER" id="PTHR21180">
    <property type="entry name" value="ENDONUCLEASE/EXONUCLEASE/PHOSPHATASE FAMILY DOMAIN-CONTAINING PROTEIN 1"/>
    <property type="match status" value="1"/>
</dbReference>
<dbReference type="Pfam" id="PF12836">
    <property type="entry name" value="HHH_3"/>
    <property type="match status" value="3"/>
</dbReference>
<proteinExistence type="predicted"/>
<dbReference type="EMBL" id="BAABHB010000003">
    <property type="protein sequence ID" value="GAA4403949.1"/>
    <property type="molecule type" value="Genomic_DNA"/>
</dbReference>
<comment type="caution">
    <text evidence="2">The sequence shown here is derived from an EMBL/GenBank/DDBJ whole genome shotgun (WGS) entry which is preliminary data.</text>
</comment>
<dbReference type="InterPro" id="IPR010994">
    <property type="entry name" value="RuvA_2-like"/>
</dbReference>
<organism evidence="2 3">
    <name type="scientific">Nibrella viscosa</name>
    <dbReference type="NCBI Taxonomy" id="1084524"/>
    <lineage>
        <taxon>Bacteria</taxon>
        <taxon>Pseudomonadati</taxon>
        <taxon>Bacteroidota</taxon>
        <taxon>Cytophagia</taxon>
        <taxon>Cytophagales</taxon>
        <taxon>Spirosomataceae</taxon>
        <taxon>Nibrella</taxon>
    </lineage>
</organism>
<protein>
    <submittedName>
        <fullName evidence="2">Helix-hairpin-helix domain-containing protein</fullName>
    </submittedName>
</protein>
<accession>A0ABP8KCI9</accession>
<evidence type="ECO:0000256" key="1">
    <source>
        <dbReference type="SAM" id="Phobius"/>
    </source>
</evidence>
<sequence length="324" mass="37230">MLKRSFTLIRDYFGFSHKEASGFLVVLFITCLFLVAPWLYRYFVPDTVSDTSAADQRRLDSLVALMKTETVKNPYDREESEKTVAERYSEPKRMNGRLFPFNPNTATVAQWQELGLPHWLAQRIERYRSKGGQFRKKEDVRKIYDFPPALYDRLEAYIQLPEQPTPAFASYPTRHSFERTPEVAAARPAAKPALVPFDINTADTTDLIRLKGIGSKLAVRIVKFRDALGGFVSEEQYRDIFGLDSLALTEMNRYAQVKSPVQRLNINTATAEELDKHVYLSYRQAQVIVNYRNQHGPFTSLESLKPIRVLDAGTIEKLAPYLTF</sequence>
<keyword evidence="1" id="KW-0812">Transmembrane</keyword>
<keyword evidence="3" id="KW-1185">Reference proteome</keyword>
<feature type="transmembrane region" description="Helical" evidence="1">
    <location>
        <begin position="21"/>
        <end position="40"/>
    </location>
</feature>